<dbReference type="Pfam" id="PF14262">
    <property type="entry name" value="Cthe_2159"/>
    <property type="match status" value="1"/>
</dbReference>
<dbReference type="AlphaFoldDB" id="A0A6N2V5J9"/>
<feature type="compositionally biased region" description="Low complexity" evidence="1">
    <location>
        <begin position="314"/>
        <end position="335"/>
    </location>
</feature>
<dbReference type="InterPro" id="IPR025584">
    <property type="entry name" value="Cthe_2159"/>
</dbReference>
<evidence type="ECO:0000313" key="3">
    <source>
        <dbReference type="EMBL" id="VYT22286.1"/>
    </source>
</evidence>
<dbReference type="EMBL" id="CACRSL010000004">
    <property type="protein sequence ID" value="VYT22286.1"/>
    <property type="molecule type" value="Genomic_DNA"/>
</dbReference>
<sequence>MKLNRLIAALGAVLLLLPTLAGCAQNPGQTSSSSPSASPYEAPEVSIQWDEATATKITLSGGTAQCGSSAVSVDGGVITIQTAGDYLISGELTDGQIVVDAGKEDTVRLILSNASISCSDSAAIYARQAGQTVVLLASGTQNTLSDGADYTYAEGEDEPDAALFAKDDLTIAGEGALQVTGNYNNGIGTKDNLVIQGGSLAIAAANDGLRGRDSVTVLGGEISIDAGGNGIRSNNDEDPEKGWISLLGGDFTITAGQDGIQAETNLTISGGTYAITTGGGAESVGHTSGGDPPAAQPGRQGEAGTPPAKPQGDAALSGESASLPSLPAPMASPTLEDSSASDSCKGLKAGSSLAVTGGDFQLDCADDAVHTNGDLTVESGAFAISTGDDGFHADGALTINGGTISILQSYEGLEGSTVEINGGDIQLTASDDGVNAAGGSYGDNWDSFRADGSHFVRITGGTLWVDAQGDGLDSNGGLYLDGGTVLISGPTGNGNGALDYDGECLVTGGVLLAAGSSGMAQGPSASSNQNSLMITFLESQAAGTLVNLSDSQGRSILTFAPSKAFQSLVISSPELVQGEEYTLSTGGSCEDGQNGYYGSGVYTGGTKLCQVTLSDTMTTISSDGTVLSGNMGGGFGVGRGNRGQRPANG</sequence>
<feature type="region of interest" description="Disordered" evidence="1">
    <location>
        <begin position="279"/>
        <end position="343"/>
    </location>
</feature>
<evidence type="ECO:0008006" key="4">
    <source>
        <dbReference type="Google" id="ProtNLM"/>
    </source>
</evidence>
<evidence type="ECO:0000256" key="2">
    <source>
        <dbReference type="SAM" id="SignalP"/>
    </source>
</evidence>
<feature type="chain" id="PRO_5038976353" description="Carbohydrate-binding domain-containing protein" evidence="2">
    <location>
        <begin position="25"/>
        <end position="649"/>
    </location>
</feature>
<accession>A0A6N2V5J9</accession>
<reference evidence="3" key="1">
    <citation type="submission" date="2019-11" db="EMBL/GenBank/DDBJ databases">
        <authorList>
            <person name="Feng L."/>
        </authorList>
    </citation>
    <scope>NUCLEOTIDE SEQUENCE</scope>
    <source>
        <strain evidence="3">AundefinedLFYP135</strain>
    </source>
</reference>
<protein>
    <recommendedName>
        <fullName evidence="4">Carbohydrate-binding domain-containing protein</fullName>
    </recommendedName>
</protein>
<dbReference type="PROSITE" id="PS51257">
    <property type="entry name" value="PROKAR_LIPOPROTEIN"/>
    <property type="match status" value="1"/>
</dbReference>
<name>A0A6N2V5J9_9FIRM</name>
<keyword evidence="2" id="KW-0732">Signal</keyword>
<feature type="signal peptide" evidence="2">
    <location>
        <begin position="1"/>
        <end position="24"/>
    </location>
</feature>
<organism evidence="3">
    <name type="scientific">uncultured Anaerotruncus sp</name>
    <dbReference type="NCBI Taxonomy" id="905011"/>
    <lineage>
        <taxon>Bacteria</taxon>
        <taxon>Bacillati</taxon>
        <taxon>Bacillota</taxon>
        <taxon>Clostridia</taxon>
        <taxon>Eubacteriales</taxon>
        <taxon>Oscillospiraceae</taxon>
        <taxon>Anaerotruncus</taxon>
        <taxon>environmental samples</taxon>
    </lineage>
</organism>
<gene>
    <name evidence="3" type="ORF">AULFYP135_02117</name>
</gene>
<evidence type="ECO:0000256" key="1">
    <source>
        <dbReference type="SAM" id="MobiDB-lite"/>
    </source>
</evidence>
<proteinExistence type="predicted"/>